<evidence type="ECO:0000313" key="3">
    <source>
        <dbReference type="Proteomes" id="UP000568839"/>
    </source>
</evidence>
<dbReference type="RefSeq" id="WP_184404213.1">
    <property type="nucleotide sequence ID" value="NZ_JACHHJ010000003.1"/>
</dbReference>
<dbReference type="EMBL" id="JACHHJ010000003">
    <property type="protein sequence ID" value="MBB6450163.1"/>
    <property type="molecule type" value="Genomic_DNA"/>
</dbReference>
<organism evidence="2 3">
    <name type="scientific">Geomicrobium halophilum</name>
    <dbReference type="NCBI Taxonomy" id="549000"/>
    <lineage>
        <taxon>Bacteria</taxon>
        <taxon>Bacillati</taxon>
        <taxon>Bacillota</taxon>
        <taxon>Bacilli</taxon>
        <taxon>Bacillales</taxon>
        <taxon>Geomicrobium</taxon>
    </lineage>
</organism>
<comment type="caution">
    <text evidence="2">The sequence shown here is derived from an EMBL/GenBank/DDBJ whole genome shotgun (WGS) entry which is preliminary data.</text>
</comment>
<gene>
    <name evidence="2" type="ORF">HNR44_002146</name>
</gene>
<accession>A0A841PZ73</accession>
<dbReference type="Proteomes" id="UP000568839">
    <property type="component" value="Unassembled WGS sequence"/>
</dbReference>
<name>A0A841PZ73_9BACL</name>
<keyword evidence="1" id="KW-0812">Transmembrane</keyword>
<evidence type="ECO:0000256" key="1">
    <source>
        <dbReference type="SAM" id="Phobius"/>
    </source>
</evidence>
<proteinExistence type="predicted"/>
<keyword evidence="1" id="KW-0472">Membrane</keyword>
<sequence>MQAIWFGFAIFVGWLIIDWSKEKKFRLTHIVESLIAAVIGAAGWAVIDWLF</sequence>
<protein>
    <submittedName>
        <fullName evidence="2">Membrane protein DedA with SNARE-associated domain</fullName>
    </submittedName>
</protein>
<dbReference type="AlphaFoldDB" id="A0A841PZ73"/>
<evidence type="ECO:0000313" key="2">
    <source>
        <dbReference type="EMBL" id="MBB6450163.1"/>
    </source>
</evidence>
<keyword evidence="3" id="KW-1185">Reference proteome</keyword>
<reference evidence="2 3" key="1">
    <citation type="submission" date="2020-08" db="EMBL/GenBank/DDBJ databases">
        <title>Genomic Encyclopedia of Type Strains, Phase IV (KMG-IV): sequencing the most valuable type-strain genomes for metagenomic binning, comparative biology and taxonomic classification.</title>
        <authorList>
            <person name="Goeker M."/>
        </authorList>
    </citation>
    <scope>NUCLEOTIDE SEQUENCE [LARGE SCALE GENOMIC DNA]</scope>
    <source>
        <strain evidence="2 3">DSM 21769</strain>
    </source>
</reference>
<feature type="transmembrane region" description="Helical" evidence="1">
    <location>
        <begin position="27"/>
        <end position="47"/>
    </location>
</feature>
<keyword evidence="1" id="KW-1133">Transmembrane helix</keyword>